<evidence type="ECO:0000256" key="2">
    <source>
        <dbReference type="ARBA" id="ARBA00022748"/>
    </source>
</evidence>
<dbReference type="EMBL" id="SODV01000002">
    <property type="protein sequence ID" value="TDW96259.1"/>
    <property type="molecule type" value="Genomic_DNA"/>
</dbReference>
<dbReference type="InterPro" id="IPR000866">
    <property type="entry name" value="AhpC/TSA"/>
</dbReference>
<name>A0A4R8DFA2_9BACT</name>
<sequence length="334" mass="37738">MKMTFVLLFTVIFASAQQHRFSLEGTLKGKNDGFIYMRYAGGKGEYRNDSALITDGHFRFTGRTGGPAIAFLTTVEKSLPDDDKRITKADGKNAVLFFLEPGAMEVVLDTSDFKDGRFTGSKTQMDFAAFREQNALPRFVEQYPNSYASAYLLSFHHFPLDTLKYLYNSLTATVQKCTYGKIVLKNIERKERVAVGKYAPSFRQKDRNGNPVSLKDFSGHYVLLEFWSSWNSASQKENQELLKTYHQYRNLTIIGISLDGQKTRQTWQTAVDNLPWLQLAPLKLADNPVAVKYDVETSPTNFLIDPKGRIVASDVNGAELEKALDGSNDTLYRP</sequence>
<dbReference type="AlphaFoldDB" id="A0A4R8DFA2"/>
<dbReference type="InterPro" id="IPR025380">
    <property type="entry name" value="DUF4369"/>
</dbReference>
<dbReference type="InterPro" id="IPR036249">
    <property type="entry name" value="Thioredoxin-like_sf"/>
</dbReference>
<dbReference type="Pfam" id="PF14289">
    <property type="entry name" value="DUF4369"/>
    <property type="match status" value="1"/>
</dbReference>
<dbReference type="GO" id="GO:0016491">
    <property type="term" value="F:oxidoreductase activity"/>
    <property type="evidence" value="ECO:0007669"/>
    <property type="project" value="InterPro"/>
</dbReference>
<dbReference type="RefSeq" id="WP_162852699.1">
    <property type="nucleotide sequence ID" value="NZ_SODV01000002.1"/>
</dbReference>
<evidence type="ECO:0000256" key="4">
    <source>
        <dbReference type="ARBA" id="ARBA00023284"/>
    </source>
</evidence>
<evidence type="ECO:0000256" key="3">
    <source>
        <dbReference type="ARBA" id="ARBA00023157"/>
    </source>
</evidence>
<protein>
    <submittedName>
        <fullName evidence="6">Peroxiredoxin</fullName>
    </submittedName>
</protein>
<dbReference type="Proteomes" id="UP000294498">
    <property type="component" value="Unassembled WGS sequence"/>
</dbReference>
<dbReference type="SUPFAM" id="SSF52833">
    <property type="entry name" value="Thioredoxin-like"/>
    <property type="match status" value="1"/>
</dbReference>
<keyword evidence="7" id="KW-1185">Reference proteome</keyword>
<dbReference type="GO" id="GO:0017004">
    <property type="term" value="P:cytochrome complex assembly"/>
    <property type="evidence" value="ECO:0007669"/>
    <property type="project" value="UniProtKB-KW"/>
</dbReference>
<dbReference type="GO" id="GO:0016209">
    <property type="term" value="F:antioxidant activity"/>
    <property type="evidence" value="ECO:0007669"/>
    <property type="project" value="InterPro"/>
</dbReference>
<accession>A0A4R8DFA2</accession>
<dbReference type="PROSITE" id="PS51352">
    <property type="entry name" value="THIOREDOXIN_2"/>
    <property type="match status" value="1"/>
</dbReference>
<keyword evidence="4" id="KW-0676">Redox-active center</keyword>
<evidence type="ECO:0000313" key="7">
    <source>
        <dbReference type="Proteomes" id="UP000294498"/>
    </source>
</evidence>
<keyword evidence="2" id="KW-0201">Cytochrome c-type biogenesis</keyword>
<dbReference type="CDD" id="cd02966">
    <property type="entry name" value="TlpA_like_family"/>
    <property type="match status" value="1"/>
</dbReference>
<gene>
    <name evidence="6" type="ORF">EDB95_4084</name>
</gene>
<dbReference type="InterPro" id="IPR050553">
    <property type="entry name" value="Thioredoxin_ResA/DsbE_sf"/>
</dbReference>
<comment type="subcellular location">
    <subcellularLocation>
        <location evidence="1">Cell envelope</location>
    </subcellularLocation>
</comment>
<evidence type="ECO:0000313" key="6">
    <source>
        <dbReference type="EMBL" id="TDW96259.1"/>
    </source>
</evidence>
<evidence type="ECO:0000256" key="1">
    <source>
        <dbReference type="ARBA" id="ARBA00004196"/>
    </source>
</evidence>
<dbReference type="GO" id="GO:0030313">
    <property type="term" value="C:cell envelope"/>
    <property type="evidence" value="ECO:0007669"/>
    <property type="project" value="UniProtKB-SubCell"/>
</dbReference>
<dbReference type="InterPro" id="IPR013766">
    <property type="entry name" value="Thioredoxin_domain"/>
</dbReference>
<feature type="domain" description="Thioredoxin" evidence="5">
    <location>
        <begin position="193"/>
        <end position="333"/>
    </location>
</feature>
<dbReference type="Pfam" id="PF00578">
    <property type="entry name" value="AhpC-TSA"/>
    <property type="match status" value="1"/>
</dbReference>
<keyword evidence="3" id="KW-1015">Disulfide bond</keyword>
<dbReference type="PANTHER" id="PTHR42852">
    <property type="entry name" value="THIOL:DISULFIDE INTERCHANGE PROTEIN DSBE"/>
    <property type="match status" value="1"/>
</dbReference>
<organism evidence="6 7">
    <name type="scientific">Dinghuibacter silviterrae</name>
    <dbReference type="NCBI Taxonomy" id="1539049"/>
    <lineage>
        <taxon>Bacteria</taxon>
        <taxon>Pseudomonadati</taxon>
        <taxon>Bacteroidota</taxon>
        <taxon>Chitinophagia</taxon>
        <taxon>Chitinophagales</taxon>
        <taxon>Chitinophagaceae</taxon>
        <taxon>Dinghuibacter</taxon>
    </lineage>
</organism>
<comment type="caution">
    <text evidence="6">The sequence shown here is derived from an EMBL/GenBank/DDBJ whole genome shotgun (WGS) entry which is preliminary data.</text>
</comment>
<reference evidence="6 7" key="1">
    <citation type="submission" date="2019-03" db="EMBL/GenBank/DDBJ databases">
        <title>Genomic Encyclopedia of Type Strains, Phase IV (KMG-IV): sequencing the most valuable type-strain genomes for metagenomic binning, comparative biology and taxonomic classification.</title>
        <authorList>
            <person name="Goeker M."/>
        </authorList>
    </citation>
    <scope>NUCLEOTIDE SEQUENCE [LARGE SCALE GENOMIC DNA]</scope>
    <source>
        <strain evidence="6 7">DSM 100059</strain>
    </source>
</reference>
<dbReference type="Gene3D" id="3.40.30.10">
    <property type="entry name" value="Glutaredoxin"/>
    <property type="match status" value="1"/>
</dbReference>
<proteinExistence type="predicted"/>
<dbReference type="PANTHER" id="PTHR42852:SF6">
    <property type="entry name" value="THIOL:DISULFIDE INTERCHANGE PROTEIN DSBE"/>
    <property type="match status" value="1"/>
</dbReference>
<evidence type="ECO:0000259" key="5">
    <source>
        <dbReference type="PROSITE" id="PS51352"/>
    </source>
</evidence>